<protein>
    <submittedName>
        <fullName evidence="1">SAM-dependent RNA methyltransferase, putative</fullName>
        <ecNumber evidence="1">2.1.1.-</ecNumber>
    </submittedName>
</protein>
<dbReference type="GO" id="GO:0032259">
    <property type="term" value="P:methylation"/>
    <property type="evidence" value="ECO:0007669"/>
    <property type="project" value="UniProtKB-KW"/>
</dbReference>
<dbReference type="VEuPathDB" id="PlasmoDB:PocGH01_12030600"/>
<evidence type="ECO:0000313" key="2">
    <source>
        <dbReference type="Proteomes" id="UP000242942"/>
    </source>
</evidence>
<dbReference type="GO" id="GO:0035241">
    <property type="term" value="F:protein-arginine omega-N monomethyltransferase activity"/>
    <property type="evidence" value="ECO:0007669"/>
    <property type="project" value="TreeGrafter"/>
</dbReference>
<dbReference type="PANTHER" id="PTHR35517:SF1">
    <property type="entry name" value="PROTEIN ARGININE N-METHYLTRANSFERASE SFM1"/>
    <property type="match status" value="1"/>
</dbReference>
<keyword evidence="2" id="KW-1185">Reference proteome</keyword>
<evidence type="ECO:0000313" key="1">
    <source>
        <dbReference type="EMBL" id="SCP05440.1"/>
    </source>
</evidence>
<keyword evidence="1" id="KW-0489">Methyltransferase</keyword>
<dbReference type="OrthoDB" id="373498at2759"/>
<dbReference type="PANTHER" id="PTHR35517">
    <property type="entry name" value="PROTEIN ARGININE N-METHYLTRANSFERASE SFM1"/>
    <property type="match status" value="1"/>
</dbReference>
<name>A0A1D3TKG0_PLAOA</name>
<organism evidence="1 2">
    <name type="scientific">Plasmodium ovale</name>
    <name type="common">malaria parasite P. ovale</name>
    <dbReference type="NCBI Taxonomy" id="36330"/>
    <lineage>
        <taxon>Eukaryota</taxon>
        <taxon>Sar</taxon>
        <taxon>Alveolata</taxon>
        <taxon>Apicomplexa</taxon>
        <taxon>Aconoidasida</taxon>
        <taxon>Haemosporida</taxon>
        <taxon>Plasmodiidae</taxon>
        <taxon>Plasmodium</taxon>
        <taxon>Plasmodium (Plasmodium)</taxon>
    </lineage>
</organism>
<accession>A0A1D3TKG0</accession>
<dbReference type="EC" id="2.1.1.-" evidence="1"/>
<keyword evidence="1" id="KW-0808">Transferase</keyword>
<sequence>MGARFIIEHMDDLEEWCALEYAHICEVVGDDNAIFTKFEGKFGDIVKGHEPTCYEQSIGNLRDKFDWNKVCLLDMKAKDTLTCSDKRTIDFLLFGGILGNVPSNDRTSELRKYNFPISRNLGNIQMTTNTAVLVSHIILHNTIELENIPFVDNPEIVLKNEKETMILPFRFVSKYFYTKCESDKNVPILPNKFQEYLIKIGDQQFEDAEESFLS</sequence>
<dbReference type="Pfam" id="PF04252">
    <property type="entry name" value="SFM1-like"/>
    <property type="match status" value="1"/>
</dbReference>
<reference evidence="1 2" key="1">
    <citation type="submission" date="2016-06" db="EMBL/GenBank/DDBJ databases">
        <authorList>
            <consortium name="Pathogen Informatics"/>
        </authorList>
    </citation>
    <scope>NUCLEOTIDE SEQUENCE [LARGE SCALE GENOMIC DNA]</scope>
    <source>
        <strain evidence="1">PocGH01</strain>
    </source>
</reference>
<dbReference type="CDD" id="cd18090">
    <property type="entry name" value="Arginine_MT_Sfm1"/>
    <property type="match status" value="1"/>
</dbReference>
<dbReference type="AlphaFoldDB" id="A0A1D3TKG0"/>
<proteinExistence type="predicted"/>
<dbReference type="Proteomes" id="UP000242942">
    <property type="component" value="Chromosome 12"/>
</dbReference>
<gene>
    <name evidence="1" type="primary">PocGH01_12030600</name>
    <name evidence="1" type="ORF">POCGH01_12030600</name>
</gene>
<dbReference type="EMBL" id="LT594593">
    <property type="protein sequence ID" value="SCP05440.1"/>
    <property type="molecule type" value="Genomic_DNA"/>
</dbReference>
<dbReference type="InterPro" id="IPR007364">
    <property type="entry name" value="SFM1-like"/>
</dbReference>